<evidence type="ECO:0000313" key="2">
    <source>
        <dbReference type="Proteomes" id="UP000289340"/>
    </source>
</evidence>
<evidence type="ECO:0000313" key="1">
    <source>
        <dbReference type="EMBL" id="RZB48874.1"/>
    </source>
</evidence>
<dbReference type="Proteomes" id="UP000289340">
    <property type="component" value="Chromosome 19"/>
</dbReference>
<comment type="caution">
    <text evidence="1">The sequence shown here is derived from an EMBL/GenBank/DDBJ whole genome shotgun (WGS) entry which is preliminary data.</text>
</comment>
<proteinExistence type="predicted"/>
<gene>
    <name evidence="1" type="ORF">D0Y65_052058</name>
</gene>
<organism evidence="1 2">
    <name type="scientific">Glycine soja</name>
    <name type="common">Wild soybean</name>
    <dbReference type="NCBI Taxonomy" id="3848"/>
    <lineage>
        <taxon>Eukaryota</taxon>
        <taxon>Viridiplantae</taxon>
        <taxon>Streptophyta</taxon>
        <taxon>Embryophyta</taxon>
        <taxon>Tracheophyta</taxon>
        <taxon>Spermatophyta</taxon>
        <taxon>Magnoliopsida</taxon>
        <taxon>eudicotyledons</taxon>
        <taxon>Gunneridae</taxon>
        <taxon>Pentapetalae</taxon>
        <taxon>rosids</taxon>
        <taxon>fabids</taxon>
        <taxon>Fabales</taxon>
        <taxon>Fabaceae</taxon>
        <taxon>Papilionoideae</taxon>
        <taxon>50 kb inversion clade</taxon>
        <taxon>NPAAA clade</taxon>
        <taxon>indigoferoid/millettioid clade</taxon>
        <taxon>Phaseoleae</taxon>
        <taxon>Glycine</taxon>
        <taxon>Glycine subgen. Soja</taxon>
    </lineage>
</organism>
<dbReference type="Gramene" id="XM_028361143.1">
    <property type="protein sequence ID" value="XP_028216944.1"/>
    <property type="gene ID" value="LOC114399045"/>
</dbReference>
<dbReference type="PANTHER" id="PTHR33564">
    <property type="entry name" value="TRANSMEMBRANE PROTEIN"/>
    <property type="match status" value="1"/>
</dbReference>
<reference evidence="1 2" key="1">
    <citation type="submission" date="2018-09" db="EMBL/GenBank/DDBJ databases">
        <title>A high-quality reference genome of wild soybean provides a powerful tool to mine soybean genomes.</title>
        <authorList>
            <person name="Xie M."/>
            <person name="Chung C.Y.L."/>
            <person name="Li M.-W."/>
            <person name="Wong F.-L."/>
            <person name="Chan T.-F."/>
            <person name="Lam H.-M."/>
        </authorList>
    </citation>
    <scope>NUCLEOTIDE SEQUENCE [LARGE SCALE GENOMIC DNA]</scope>
    <source>
        <strain evidence="2">cv. W05</strain>
        <tissue evidence="1">Hypocotyl of etiolated seedlings</tissue>
    </source>
</reference>
<dbReference type="AlphaFoldDB" id="A0A445FJ75"/>
<keyword evidence="2" id="KW-1185">Reference proteome</keyword>
<accession>A0A445FJ75</accession>
<protein>
    <submittedName>
        <fullName evidence="1">Uncharacterized protein</fullName>
    </submittedName>
</protein>
<sequence>MENSMRLGLMAVVAVSGSMAFLVHQVHKRILSNFMEKFECEMGGVLYAHGQKNLCGSEKHQAKKKVRFAKEALGNNNCRKGDRMVKIRVQRIKAEEILVIKNVQKWRHGPKLEDMMPPNRAVLYRGIMKHRNRSIYGRLRF</sequence>
<name>A0A445FJ75_GLYSO</name>
<dbReference type="PANTHER" id="PTHR33564:SF8">
    <property type="entry name" value="TRANSMEMBRANE PROTEIN"/>
    <property type="match status" value="1"/>
</dbReference>
<dbReference type="EMBL" id="QZWG01000019">
    <property type="protein sequence ID" value="RZB48874.1"/>
    <property type="molecule type" value="Genomic_DNA"/>
</dbReference>